<sequence>MSRLCTVRQELCGEVPTRGSREKCKQEELVKSYQCGLAVRSENDLKEHVKTHLPDKCYRREECFKTYQRKINLSQDVRT</sequence>
<keyword evidence="2" id="KW-1185">Reference proteome</keyword>
<dbReference type="InterPro" id="IPR036236">
    <property type="entry name" value="Znf_C2H2_sf"/>
</dbReference>
<dbReference type="Gene3D" id="3.30.160.60">
    <property type="entry name" value="Classic Zinc Finger"/>
    <property type="match status" value="1"/>
</dbReference>
<evidence type="ECO:0000313" key="2">
    <source>
        <dbReference type="Proteomes" id="UP000828390"/>
    </source>
</evidence>
<evidence type="ECO:0000313" key="1">
    <source>
        <dbReference type="EMBL" id="KAH3701325.1"/>
    </source>
</evidence>
<reference evidence="1" key="2">
    <citation type="submission" date="2020-11" db="EMBL/GenBank/DDBJ databases">
        <authorList>
            <person name="McCartney M.A."/>
            <person name="Auch B."/>
            <person name="Kono T."/>
            <person name="Mallez S."/>
            <person name="Becker A."/>
            <person name="Gohl D.M."/>
            <person name="Silverstein K.A.T."/>
            <person name="Koren S."/>
            <person name="Bechman K.B."/>
            <person name="Herman A."/>
            <person name="Abrahante J.E."/>
            <person name="Garbe J."/>
        </authorList>
    </citation>
    <scope>NUCLEOTIDE SEQUENCE</scope>
    <source>
        <strain evidence="1">Duluth1</strain>
        <tissue evidence="1">Whole animal</tissue>
    </source>
</reference>
<dbReference type="EMBL" id="JAIWYP010000015">
    <property type="protein sequence ID" value="KAH3701325.1"/>
    <property type="molecule type" value="Genomic_DNA"/>
</dbReference>
<reference evidence="1" key="1">
    <citation type="journal article" date="2019" name="bioRxiv">
        <title>The Genome of the Zebra Mussel, Dreissena polymorpha: A Resource for Invasive Species Research.</title>
        <authorList>
            <person name="McCartney M.A."/>
            <person name="Auch B."/>
            <person name="Kono T."/>
            <person name="Mallez S."/>
            <person name="Zhang Y."/>
            <person name="Obille A."/>
            <person name="Becker A."/>
            <person name="Abrahante J.E."/>
            <person name="Garbe J."/>
            <person name="Badalamenti J.P."/>
            <person name="Herman A."/>
            <person name="Mangelson H."/>
            <person name="Liachko I."/>
            <person name="Sullivan S."/>
            <person name="Sone E.D."/>
            <person name="Koren S."/>
            <person name="Silverstein K.A.T."/>
            <person name="Beckman K.B."/>
            <person name="Gohl D.M."/>
        </authorList>
    </citation>
    <scope>NUCLEOTIDE SEQUENCE</scope>
    <source>
        <strain evidence="1">Duluth1</strain>
        <tissue evidence="1">Whole animal</tissue>
    </source>
</reference>
<proteinExistence type="predicted"/>
<name>A0A9D4BFN3_DREPO</name>
<organism evidence="1 2">
    <name type="scientific">Dreissena polymorpha</name>
    <name type="common">Zebra mussel</name>
    <name type="synonym">Mytilus polymorpha</name>
    <dbReference type="NCBI Taxonomy" id="45954"/>
    <lineage>
        <taxon>Eukaryota</taxon>
        <taxon>Metazoa</taxon>
        <taxon>Spiralia</taxon>
        <taxon>Lophotrochozoa</taxon>
        <taxon>Mollusca</taxon>
        <taxon>Bivalvia</taxon>
        <taxon>Autobranchia</taxon>
        <taxon>Heteroconchia</taxon>
        <taxon>Euheterodonta</taxon>
        <taxon>Imparidentia</taxon>
        <taxon>Neoheterodontei</taxon>
        <taxon>Myida</taxon>
        <taxon>Dreissenoidea</taxon>
        <taxon>Dreissenidae</taxon>
        <taxon>Dreissena</taxon>
    </lineage>
</organism>
<gene>
    <name evidence="1" type="ORF">DPMN_076309</name>
</gene>
<comment type="caution">
    <text evidence="1">The sequence shown here is derived from an EMBL/GenBank/DDBJ whole genome shotgun (WGS) entry which is preliminary data.</text>
</comment>
<protein>
    <recommendedName>
        <fullName evidence="3">C2H2-type domain-containing protein</fullName>
    </recommendedName>
</protein>
<dbReference type="Proteomes" id="UP000828390">
    <property type="component" value="Unassembled WGS sequence"/>
</dbReference>
<evidence type="ECO:0008006" key="3">
    <source>
        <dbReference type="Google" id="ProtNLM"/>
    </source>
</evidence>
<dbReference type="SUPFAM" id="SSF57667">
    <property type="entry name" value="beta-beta-alpha zinc fingers"/>
    <property type="match status" value="1"/>
</dbReference>
<dbReference type="AlphaFoldDB" id="A0A9D4BFN3"/>
<accession>A0A9D4BFN3</accession>